<evidence type="ECO:0000256" key="5">
    <source>
        <dbReference type="ARBA" id="ARBA00022614"/>
    </source>
</evidence>
<keyword evidence="3" id="KW-0813">Transport</keyword>
<dbReference type="InterPro" id="IPR001611">
    <property type="entry name" value="Leu-rich_rpt"/>
</dbReference>
<sequence length="652" mass="70677">MAPPTGPRAGTTRRATTRGRGGGISKNRIAPRKDRDGDVAMDAPAAGDAGRGGRGPTRGGVPRGAPRGPSLGTTRATSRLAQNVKNYLAPDGGNSDHKARFSRATFKIYGLKNSLAMTNDDGGLAALVSFIERKNSNDTKQMKVARSFKDGDCVWVSVNKDDASGVLRLNGYDFAGATITVTETTDRMPTGHDGMSTEAAQTKEKLMTVLGQRYIPETKLLNLSALGADPILSSMGTFGSTTLAEKAFRVLMQLASQQYKTNNERKEALQSVSLASNEINDVKQVFSLANSLPDLKRLDLSNNRIDSFAGLSKWKGHFRHLQELHLTGNPIAEQADCLPELLQWFPSLQLLNGQQVRTPEQAAEALASLLPKPLPQFPSNLRDGDNNVAPAFLQALFPMYDSDRDGLLSAFYDDESWFSITALPDSGRNLPWKSYMKYSRNLHQPRGKLNPMAHRLFIGGSAISDLWKVLPASRHPPLDPSTGWVVDCHVFDHLPDPSGNGLGFAAGLFINARGMYEESDPANNLFGVRTFSRTFVLGPSKAGAPHPYRVVSDQLTLHQWTPAADTAASTTQTVPTAVVPIPTPAAPVGVPVLDDATKNQLVQEVSNRTGMTLEYSRMCLDTVNAHWNIDLALASFAQLKDSLPAEAFLFRA</sequence>
<evidence type="ECO:0000256" key="8">
    <source>
        <dbReference type="ARBA" id="ARBA00023242"/>
    </source>
</evidence>
<dbReference type="Pfam" id="PF24048">
    <property type="entry name" value="LRR_NXF1-5"/>
    <property type="match status" value="1"/>
</dbReference>
<dbReference type="AlphaFoldDB" id="A0AA40KCC2"/>
<comment type="function">
    <text evidence="9">Involved in the export of mRNA from the nucleus to the cytoplasm.</text>
</comment>
<dbReference type="SMART" id="SM00804">
    <property type="entry name" value="TAP_C"/>
    <property type="match status" value="1"/>
</dbReference>
<dbReference type="SUPFAM" id="SSF46934">
    <property type="entry name" value="UBA-like"/>
    <property type="match status" value="1"/>
</dbReference>
<dbReference type="FunFam" id="3.80.10.10:FF:000296">
    <property type="entry name" value="mRNA export factor MEX67"/>
    <property type="match status" value="1"/>
</dbReference>
<evidence type="ECO:0000256" key="4">
    <source>
        <dbReference type="ARBA" id="ARBA00022490"/>
    </source>
</evidence>
<dbReference type="PROSITE" id="PS51281">
    <property type="entry name" value="TAP_C"/>
    <property type="match status" value="1"/>
</dbReference>
<evidence type="ECO:0000256" key="7">
    <source>
        <dbReference type="ARBA" id="ARBA00022816"/>
    </source>
</evidence>
<dbReference type="GO" id="GO:0003723">
    <property type="term" value="F:RNA binding"/>
    <property type="evidence" value="ECO:0007669"/>
    <property type="project" value="TreeGrafter"/>
</dbReference>
<dbReference type="InterPro" id="IPR030217">
    <property type="entry name" value="NXF_fam"/>
</dbReference>
<dbReference type="SUPFAM" id="SSF54427">
    <property type="entry name" value="NTF2-like"/>
    <property type="match status" value="1"/>
</dbReference>
<dbReference type="InterPro" id="IPR032710">
    <property type="entry name" value="NTF2-like_dom_sf"/>
</dbReference>
<dbReference type="PANTHER" id="PTHR10662">
    <property type="entry name" value="NUCLEAR RNA EXPORT FACTOR"/>
    <property type="match status" value="1"/>
</dbReference>
<gene>
    <name evidence="14" type="ORF">B0T18DRAFT_424456</name>
</gene>
<dbReference type="InterPro" id="IPR002075">
    <property type="entry name" value="NTF2_dom"/>
</dbReference>
<dbReference type="InterPro" id="IPR009060">
    <property type="entry name" value="UBA-like_sf"/>
</dbReference>
<dbReference type="InterPro" id="IPR018222">
    <property type="entry name" value="Nuclear_transport_factor_2_euk"/>
</dbReference>
<evidence type="ECO:0000256" key="9">
    <source>
        <dbReference type="ARBA" id="ARBA00055253"/>
    </source>
</evidence>
<comment type="similarity">
    <text evidence="2">Belongs to the NXF family.</text>
</comment>
<dbReference type="GO" id="GO:0005634">
    <property type="term" value="C:nucleus"/>
    <property type="evidence" value="ECO:0007669"/>
    <property type="project" value="UniProtKB-SubCell"/>
</dbReference>
<evidence type="ECO:0000256" key="1">
    <source>
        <dbReference type="ARBA" id="ARBA00004123"/>
    </source>
</evidence>
<feature type="domain" description="TAP-C" evidence="13">
    <location>
        <begin position="596"/>
        <end position="651"/>
    </location>
</feature>
<dbReference type="Proteomes" id="UP001172155">
    <property type="component" value="Unassembled WGS sequence"/>
</dbReference>
<feature type="region of interest" description="Disordered" evidence="11">
    <location>
        <begin position="1"/>
        <end position="76"/>
    </location>
</feature>
<dbReference type="Pfam" id="PF22602">
    <property type="entry name" value="NXF_NTF2"/>
    <property type="match status" value="1"/>
</dbReference>
<dbReference type="CDD" id="cd14342">
    <property type="entry name" value="UBA_TAP-C"/>
    <property type="match status" value="1"/>
</dbReference>
<dbReference type="Gene3D" id="1.10.8.10">
    <property type="entry name" value="DNA helicase RuvA subunit, C-terminal domain"/>
    <property type="match status" value="1"/>
</dbReference>
<dbReference type="InterPro" id="IPR057125">
    <property type="entry name" value="NXF1/2/3/5-like_LRR"/>
</dbReference>
<keyword evidence="5" id="KW-0433">Leucine-rich repeat</keyword>
<dbReference type="Gene3D" id="3.10.450.50">
    <property type="match status" value="1"/>
</dbReference>
<dbReference type="PROSITE" id="PS51450">
    <property type="entry name" value="LRR"/>
    <property type="match status" value="1"/>
</dbReference>
<protein>
    <recommendedName>
        <fullName evidence="10">mRNA export factor MEX67</fullName>
    </recommendedName>
</protein>
<feature type="compositionally biased region" description="Gly residues" evidence="11">
    <location>
        <begin position="49"/>
        <end position="62"/>
    </location>
</feature>
<evidence type="ECO:0000313" key="15">
    <source>
        <dbReference type="Proteomes" id="UP001172155"/>
    </source>
</evidence>
<evidence type="ECO:0000256" key="2">
    <source>
        <dbReference type="ARBA" id="ARBA00009285"/>
    </source>
</evidence>
<dbReference type="PROSITE" id="PS50177">
    <property type="entry name" value="NTF2_DOMAIN"/>
    <property type="match status" value="1"/>
</dbReference>
<accession>A0AA40KCC2</accession>
<dbReference type="Pfam" id="PF03943">
    <property type="entry name" value="TAP_C"/>
    <property type="match status" value="1"/>
</dbReference>
<dbReference type="PANTHER" id="PTHR10662:SF22">
    <property type="entry name" value="NUCLEAR RNA EXPORT FACTOR 1"/>
    <property type="match status" value="1"/>
</dbReference>
<evidence type="ECO:0000256" key="10">
    <source>
        <dbReference type="ARBA" id="ARBA00069694"/>
    </source>
</evidence>
<evidence type="ECO:0000256" key="11">
    <source>
        <dbReference type="SAM" id="MobiDB-lite"/>
    </source>
</evidence>
<evidence type="ECO:0000256" key="3">
    <source>
        <dbReference type="ARBA" id="ARBA00022448"/>
    </source>
</evidence>
<dbReference type="EMBL" id="JAUKUD010000001">
    <property type="protein sequence ID" value="KAK0754003.1"/>
    <property type="molecule type" value="Genomic_DNA"/>
</dbReference>
<keyword evidence="4" id="KW-0963">Cytoplasm</keyword>
<name>A0AA40KCC2_9PEZI</name>
<keyword evidence="7" id="KW-0509">mRNA transport</keyword>
<evidence type="ECO:0000256" key="6">
    <source>
        <dbReference type="ARBA" id="ARBA00022737"/>
    </source>
</evidence>
<dbReference type="InterPro" id="IPR005637">
    <property type="entry name" value="TAP_C_dom"/>
</dbReference>
<evidence type="ECO:0000259" key="12">
    <source>
        <dbReference type="PROSITE" id="PS50177"/>
    </source>
</evidence>
<organism evidence="14 15">
    <name type="scientific">Schizothecium vesticola</name>
    <dbReference type="NCBI Taxonomy" id="314040"/>
    <lineage>
        <taxon>Eukaryota</taxon>
        <taxon>Fungi</taxon>
        <taxon>Dikarya</taxon>
        <taxon>Ascomycota</taxon>
        <taxon>Pezizomycotina</taxon>
        <taxon>Sordariomycetes</taxon>
        <taxon>Sordariomycetidae</taxon>
        <taxon>Sordariales</taxon>
        <taxon>Schizotheciaceae</taxon>
        <taxon>Schizothecium</taxon>
    </lineage>
</organism>
<reference evidence="14" key="1">
    <citation type="submission" date="2023-06" db="EMBL/GenBank/DDBJ databases">
        <title>Genome-scale phylogeny and comparative genomics of the fungal order Sordariales.</title>
        <authorList>
            <consortium name="Lawrence Berkeley National Laboratory"/>
            <person name="Hensen N."/>
            <person name="Bonometti L."/>
            <person name="Westerberg I."/>
            <person name="Brannstrom I.O."/>
            <person name="Guillou S."/>
            <person name="Cros-Aarteil S."/>
            <person name="Calhoun S."/>
            <person name="Haridas S."/>
            <person name="Kuo A."/>
            <person name="Mondo S."/>
            <person name="Pangilinan J."/>
            <person name="Riley R."/>
            <person name="LaButti K."/>
            <person name="Andreopoulos B."/>
            <person name="Lipzen A."/>
            <person name="Chen C."/>
            <person name="Yanf M."/>
            <person name="Daum C."/>
            <person name="Ng V."/>
            <person name="Clum A."/>
            <person name="Steindorff A."/>
            <person name="Ohm R."/>
            <person name="Martin F."/>
            <person name="Silar P."/>
            <person name="Natvig D."/>
            <person name="Lalanne C."/>
            <person name="Gautier V."/>
            <person name="Ament-velasquez S.L."/>
            <person name="Kruys A."/>
            <person name="Hutchinson M.I."/>
            <person name="Powell A.J."/>
            <person name="Barry K."/>
            <person name="Miller A.N."/>
            <person name="Grigoriev I.V."/>
            <person name="Debuchy R."/>
            <person name="Gladieux P."/>
            <person name="Thoren M.H."/>
            <person name="Johannesson H."/>
        </authorList>
    </citation>
    <scope>NUCLEOTIDE SEQUENCE</scope>
    <source>
        <strain evidence="14">SMH3187-1</strain>
    </source>
</reference>
<comment type="caution">
    <text evidence="14">The sequence shown here is derived from an EMBL/GenBank/DDBJ whole genome shotgun (WGS) entry which is preliminary data.</text>
</comment>
<dbReference type="GO" id="GO:0016973">
    <property type="term" value="P:poly(A)+ mRNA export from nucleus"/>
    <property type="evidence" value="ECO:0007669"/>
    <property type="project" value="TreeGrafter"/>
</dbReference>
<evidence type="ECO:0000259" key="13">
    <source>
        <dbReference type="PROSITE" id="PS51281"/>
    </source>
</evidence>
<dbReference type="Gene3D" id="3.80.10.10">
    <property type="entry name" value="Ribonuclease Inhibitor"/>
    <property type="match status" value="1"/>
</dbReference>
<evidence type="ECO:0000313" key="14">
    <source>
        <dbReference type="EMBL" id="KAK0754003.1"/>
    </source>
</evidence>
<feature type="domain" description="NTF2" evidence="12">
    <location>
        <begin position="388"/>
        <end position="557"/>
    </location>
</feature>
<keyword evidence="6" id="KW-0677">Repeat</keyword>
<dbReference type="InterPro" id="IPR032675">
    <property type="entry name" value="LRR_dom_sf"/>
</dbReference>
<keyword evidence="8" id="KW-0539">Nucleus</keyword>
<comment type="subcellular location">
    <subcellularLocation>
        <location evidence="1">Nucleus</location>
    </subcellularLocation>
</comment>
<proteinExistence type="inferred from homology"/>
<dbReference type="SUPFAM" id="SSF52058">
    <property type="entry name" value="L domain-like"/>
    <property type="match status" value="1"/>
</dbReference>
<keyword evidence="15" id="KW-1185">Reference proteome</keyword>